<comment type="subcellular location">
    <subcellularLocation>
        <location evidence="1">Cell membrane</location>
        <topology evidence="1">Multi-pass membrane protein</topology>
    </subcellularLocation>
</comment>
<gene>
    <name evidence="7" type="ORF">U14_05197</name>
</gene>
<feature type="transmembrane region" description="Helical" evidence="6">
    <location>
        <begin position="228"/>
        <end position="252"/>
    </location>
</feature>
<dbReference type="CDD" id="cd06580">
    <property type="entry name" value="TM_PBP1_transp_TpRbsC_like"/>
    <property type="match status" value="1"/>
</dbReference>
<dbReference type="HOGENOM" id="CLU_040769_1_1_0"/>
<feature type="transmembrane region" description="Helical" evidence="6">
    <location>
        <begin position="95"/>
        <end position="117"/>
    </location>
</feature>
<sequence>MPEFFTSALLISVLVGAVRAGTPLLFATLGEILTERAGVANLGLEGLMIVGALSGFMGAYYTQSPWIGVVVAMLCAGLLSLLHGFLCITLKADQVVSGIMLVLLGLGLTSFLGSSMVGKSGYGFDSLHFPVLSDLPFFGPVLFQYNILVYVSVACVPILTILLFKTRLGLEIIAVGENPATADTLGISVDRVRYLCVFLGGMLAGLGGCFLSLAYTRIWVDQMTAGRGWIAIALVIFSAWTPKRALIGAYFFGGIEGLQLRLQAAGIGVSYHLLQMMPYAATILVLLFSARETFRRKIGAPEALMKPYRRGERE</sequence>
<evidence type="ECO:0000256" key="6">
    <source>
        <dbReference type="SAM" id="Phobius"/>
    </source>
</evidence>
<protein>
    <submittedName>
        <fullName evidence="7">Nucleoside ABC transporter membrane protein</fullName>
    </submittedName>
</protein>
<evidence type="ECO:0000256" key="3">
    <source>
        <dbReference type="ARBA" id="ARBA00022692"/>
    </source>
</evidence>
<accession>A0A081BR91</accession>
<proteinExistence type="predicted"/>
<evidence type="ECO:0000313" key="8">
    <source>
        <dbReference type="Proteomes" id="UP000030700"/>
    </source>
</evidence>
<organism evidence="7">
    <name type="scientific">Candidatus Moduliflexus flocculans</name>
    <dbReference type="NCBI Taxonomy" id="1499966"/>
    <lineage>
        <taxon>Bacteria</taxon>
        <taxon>Candidatus Moduliflexota</taxon>
        <taxon>Candidatus Moduliflexia</taxon>
        <taxon>Candidatus Moduliflexales</taxon>
        <taxon>Candidatus Moduliflexaceae</taxon>
    </lineage>
</organism>
<dbReference type="AlphaFoldDB" id="A0A081BR91"/>
<dbReference type="PANTHER" id="PTHR43370:SF2">
    <property type="entry name" value="ABC TRANSPORTER PERMEASE PROTEIN"/>
    <property type="match status" value="1"/>
</dbReference>
<evidence type="ECO:0000313" key="7">
    <source>
        <dbReference type="EMBL" id="GAK53922.1"/>
    </source>
</evidence>
<evidence type="ECO:0000256" key="1">
    <source>
        <dbReference type="ARBA" id="ARBA00004651"/>
    </source>
</evidence>
<dbReference type="EMBL" id="DF820460">
    <property type="protein sequence ID" value="GAK53922.1"/>
    <property type="molecule type" value="Genomic_DNA"/>
</dbReference>
<dbReference type="Proteomes" id="UP000030700">
    <property type="component" value="Unassembled WGS sequence"/>
</dbReference>
<feature type="transmembrane region" description="Helical" evidence="6">
    <location>
        <begin position="66"/>
        <end position="88"/>
    </location>
</feature>
<reference evidence="7" key="1">
    <citation type="journal article" date="2015" name="PeerJ">
        <title>First genomic representation of candidate bacterial phylum KSB3 points to enhanced environmental sensing as a trigger of wastewater bulking.</title>
        <authorList>
            <person name="Sekiguchi Y."/>
            <person name="Ohashi A."/>
            <person name="Parks D.H."/>
            <person name="Yamauchi T."/>
            <person name="Tyson G.W."/>
            <person name="Hugenholtz P."/>
        </authorList>
    </citation>
    <scope>NUCLEOTIDE SEQUENCE [LARGE SCALE GENOMIC DNA]</scope>
</reference>
<evidence type="ECO:0000256" key="5">
    <source>
        <dbReference type="ARBA" id="ARBA00023136"/>
    </source>
</evidence>
<keyword evidence="4 6" id="KW-1133">Transmembrane helix</keyword>
<dbReference type="PANTHER" id="PTHR43370">
    <property type="entry name" value="SUGAR ABC TRANSPORTER INTEGRAL MEMBRANE PROTEIN-RELATED"/>
    <property type="match status" value="1"/>
</dbReference>
<dbReference type="Pfam" id="PF02653">
    <property type="entry name" value="BPD_transp_2"/>
    <property type="match status" value="1"/>
</dbReference>
<evidence type="ECO:0000256" key="4">
    <source>
        <dbReference type="ARBA" id="ARBA00022989"/>
    </source>
</evidence>
<feature type="transmembrane region" description="Helical" evidence="6">
    <location>
        <begin position="137"/>
        <end position="164"/>
    </location>
</feature>
<dbReference type="GO" id="GO:0005886">
    <property type="term" value="C:plasma membrane"/>
    <property type="evidence" value="ECO:0007669"/>
    <property type="project" value="UniProtKB-SubCell"/>
</dbReference>
<dbReference type="GO" id="GO:0022857">
    <property type="term" value="F:transmembrane transporter activity"/>
    <property type="evidence" value="ECO:0007669"/>
    <property type="project" value="InterPro"/>
</dbReference>
<evidence type="ECO:0000256" key="2">
    <source>
        <dbReference type="ARBA" id="ARBA00022475"/>
    </source>
</evidence>
<keyword evidence="2" id="KW-1003">Cell membrane</keyword>
<feature type="transmembrane region" description="Helical" evidence="6">
    <location>
        <begin position="194"/>
        <end position="216"/>
    </location>
</feature>
<feature type="transmembrane region" description="Helical" evidence="6">
    <location>
        <begin position="264"/>
        <end position="288"/>
    </location>
</feature>
<name>A0A081BR91_9BACT</name>
<dbReference type="InterPro" id="IPR001851">
    <property type="entry name" value="ABC_transp_permease"/>
</dbReference>
<keyword evidence="3 6" id="KW-0812">Transmembrane</keyword>
<keyword evidence="8" id="KW-1185">Reference proteome</keyword>
<keyword evidence="5 6" id="KW-0472">Membrane</keyword>
<dbReference type="STRING" id="1499966.U14_05197"/>